<evidence type="ECO:0000313" key="2">
    <source>
        <dbReference type="WBParaSite" id="HCON_00180100-00001"/>
    </source>
</evidence>
<dbReference type="WBParaSite" id="HCON_00180100-00001">
    <property type="protein sequence ID" value="HCON_00180100-00001"/>
    <property type="gene ID" value="HCON_00180100"/>
</dbReference>
<accession>A0A7I4Z2S9</accession>
<organism evidence="1 2">
    <name type="scientific">Haemonchus contortus</name>
    <name type="common">Barber pole worm</name>
    <dbReference type="NCBI Taxonomy" id="6289"/>
    <lineage>
        <taxon>Eukaryota</taxon>
        <taxon>Metazoa</taxon>
        <taxon>Ecdysozoa</taxon>
        <taxon>Nematoda</taxon>
        <taxon>Chromadorea</taxon>
        <taxon>Rhabditida</taxon>
        <taxon>Rhabditina</taxon>
        <taxon>Rhabditomorpha</taxon>
        <taxon>Strongyloidea</taxon>
        <taxon>Trichostrongylidae</taxon>
        <taxon>Haemonchus</taxon>
    </lineage>
</organism>
<reference evidence="2" key="1">
    <citation type="submission" date="2020-12" db="UniProtKB">
        <authorList>
            <consortium name="WormBaseParasite"/>
        </authorList>
    </citation>
    <scope>IDENTIFICATION</scope>
    <source>
        <strain evidence="2">MHco3</strain>
    </source>
</reference>
<sequence length="338" mass="38551">MGDYKAQLLHAVSEVHERVREYKERVRGKMEMEYDRRNKVIEKSDNAAVVSRIGENVETIRVQFNMLRVVPSYIPDDRVDTVTNKDMQTSVQVKKKVTGIVCNEGCLKDVKLEELKGIQLPGALSKKPLGTLWNAWQIASIFIRTDIEMPTASAWTGWSVCVKRHEKIEDYGFVDKTYDAALKKVKKEIEEDERAMRPIGEESTAFAAPASAALLEKDCPKRGISTRIAPAFSQLRQILNGWSAYAVWVVVWPLEPKFEEDEVTEVVKACERHFENDGRIVSAWPPVVAKNPEVWKKMIGIWKLLDATLKKRAGSGQFFRAANSKTEERKIFIELRVP</sequence>
<keyword evidence="1" id="KW-1185">Reference proteome</keyword>
<proteinExistence type="predicted"/>
<dbReference type="Proteomes" id="UP000025227">
    <property type="component" value="Unplaced"/>
</dbReference>
<evidence type="ECO:0000313" key="1">
    <source>
        <dbReference type="Proteomes" id="UP000025227"/>
    </source>
</evidence>
<name>A0A7I4Z2S9_HAECO</name>
<protein>
    <submittedName>
        <fullName evidence="2">ALOG domain-containing protein</fullName>
    </submittedName>
</protein>
<dbReference type="AlphaFoldDB" id="A0A7I4Z2S9"/>